<comment type="caution">
    <text evidence="9">The sequence shown here is derived from an EMBL/GenBank/DDBJ whole genome shotgun (WGS) entry which is preliminary data.</text>
</comment>
<dbReference type="EC" id="4.2.1.1" evidence="2"/>
<feature type="chain" id="PRO_5040816760" description="carbonic anhydrase" evidence="7">
    <location>
        <begin position="20"/>
        <end position="295"/>
    </location>
</feature>
<dbReference type="CDD" id="cd03124">
    <property type="entry name" value="alpha_CA_prokaryotic_like"/>
    <property type="match status" value="1"/>
</dbReference>
<evidence type="ECO:0000256" key="6">
    <source>
        <dbReference type="ARBA" id="ARBA00048348"/>
    </source>
</evidence>
<dbReference type="InterPro" id="IPR023561">
    <property type="entry name" value="Carbonic_anhydrase_a-class"/>
</dbReference>
<dbReference type="InterPro" id="IPR001148">
    <property type="entry name" value="CA_dom"/>
</dbReference>
<name>A0A9W9CSX0_9PEZI</name>
<evidence type="ECO:0000313" key="10">
    <source>
        <dbReference type="Proteomes" id="UP001140453"/>
    </source>
</evidence>
<keyword evidence="7" id="KW-0732">Signal</keyword>
<keyword evidence="10" id="KW-1185">Reference proteome</keyword>
<dbReference type="Gene3D" id="3.10.200.10">
    <property type="entry name" value="Alpha carbonic anhydrase"/>
    <property type="match status" value="1"/>
</dbReference>
<accession>A0A9W9CSX0</accession>
<evidence type="ECO:0000256" key="7">
    <source>
        <dbReference type="SAM" id="SignalP"/>
    </source>
</evidence>
<dbReference type="PANTHER" id="PTHR18952">
    <property type="entry name" value="CARBONIC ANHYDRASE"/>
    <property type="match status" value="1"/>
</dbReference>
<proteinExistence type="inferred from homology"/>
<dbReference type="SUPFAM" id="SSF51069">
    <property type="entry name" value="Carbonic anhydrase"/>
    <property type="match status" value="1"/>
</dbReference>
<dbReference type="AlphaFoldDB" id="A0A9W9CSX0"/>
<dbReference type="Pfam" id="PF00194">
    <property type="entry name" value="Carb_anhydrase"/>
    <property type="match status" value="1"/>
</dbReference>
<dbReference type="InterPro" id="IPR036398">
    <property type="entry name" value="CA_dom_sf"/>
</dbReference>
<dbReference type="GO" id="GO:0008270">
    <property type="term" value="F:zinc ion binding"/>
    <property type="evidence" value="ECO:0007669"/>
    <property type="project" value="InterPro"/>
</dbReference>
<protein>
    <recommendedName>
        <fullName evidence="2">carbonic anhydrase</fullName>
        <ecNumber evidence="2">4.2.1.1</ecNumber>
    </recommendedName>
</protein>
<comment type="similarity">
    <text evidence="1">Belongs to the alpha-carbonic anhydrase family.</text>
</comment>
<reference evidence="9" key="1">
    <citation type="submission" date="2022-10" db="EMBL/GenBank/DDBJ databases">
        <title>Tapping the CABI collections for fungal endophytes: first genome assemblies for Collariella, Neodidymelliopsis, Ascochyta clinopodiicola, Didymella pomorum, Didymosphaeria variabile, Neocosmospora piperis and Neocucurbitaria cava.</title>
        <authorList>
            <person name="Hill R."/>
        </authorList>
    </citation>
    <scope>NUCLEOTIDE SEQUENCE</scope>
    <source>
        <strain evidence="9">IMI 355082</strain>
    </source>
</reference>
<keyword evidence="4" id="KW-0862">Zinc</keyword>
<dbReference type="PANTHER" id="PTHR18952:SF265">
    <property type="entry name" value="CARBONIC ANHYDRASE"/>
    <property type="match status" value="1"/>
</dbReference>
<dbReference type="EMBL" id="JAPEVB010000007">
    <property type="protein sequence ID" value="KAJ4385600.1"/>
    <property type="molecule type" value="Genomic_DNA"/>
</dbReference>
<feature type="signal peptide" evidence="7">
    <location>
        <begin position="1"/>
        <end position="19"/>
    </location>
</feature>
<evidence type="ECO:0000259" key="8">
    <source>
        <dbReference type="PROSITE" id="PS51144"/>
    </source>
</evidence>
<dbReference type="InterPro" id="IPR041891">
    <property type="entry name" value="Alpha_CA_prokaryot-like"/>
</dbReference>
<sequence length="295" mass="30880">MSSILRGLLFTVSATQVAASCAYGTHLMPRAEHGVEIKSFGYTGGMGPANWHSLNTTLYHECATGLNQSPIDLVDGVYTEVSGSQFSINIPDFESGAVFENIGTAVEVVGEGGTLIIPGSNKTFNFAQFHFHLPSEHLDNGTAMAMEMHMVFQAEDTEIAVLGTYIDITSGSAAAKRQTDSGASTMLETLFSSVGEISAPGTATTTSALVMSEVISMLSSTTFKSYSGSLTTPPCTEGVNWFVASDTLSVTVDTWKSARDVIGFNSRFAQSAPGTQNALSMAAEGMTAMAASGLA</sequence>
<keyword evidence="3" id="KW-0479">Metal-binding</keyword>
<evidence type="ECO:0000313" key="9">
    <source>
        <dbReference type="EMBL" id="KAJ4385600.1"/>
    </source>
</evidence>
<dbReference type="PROSITE" id="PS51257">
    <property type="entry name" value="PROKAR_LIPOPROTEIN"/>
    <property type="match status" value="1"/>
</dbReference>
<dbReference type="PROSITE" id="PS51144">
    <property type="entry name" value="ALPHA_CA_2"/>
    <property type="match status" value="1"/>
</dbReference>
<organism evidence="9 10">
    <name type="scientific">Gnomoniopsis smithogilvyi</name>
    <dbReference type="NCBI Taxonomy" id="1191159"/>
    <lineage>
        <taxon>Eukaryota</taxon>
        <taxon>Fungi</taxon>
        <taxon>Dikarya</taxon>
        <taxon>Ascomycota</taxon>
        <taxon>Pezizomycotina</taxon>
        <taxon>Sordariomycetes</taxon>
        <taxon>Sordariomycetidae</taxon>
        <taxon>Diaporthales</taxon>
        <taxon>Gnomoniaceae</taxon>
        <taxon>Gnomoniopsis</taxon>
    </lineage>
</organism>
<evidence type="ECO:0000256" key="4">
    <source>
        <dbReference type="ARBA" id="ARBA00022833"/>
    </source>
</evidence>
<evidence type="ECO:0000256" key="3">
    <source>
        <dbReference type="ARBA" id="ARBA00022723"/>
    </source>
</evidence>
<evidence type="ECO:0000256" key="1">
    <source>
        <dbReference type="ARBA" id="ARBA00010718"/>
    </source>
</evidence>
<dbReference type="OrthoDB" id="429145at2759"/>
<keyword evidence="5" id="KW-0456">Lyase</keyword>
<dbReference type="SMART" id="SM01057">
    <property type="entry name" value="Carb_anhydrase"/>
    <property type="match status" value="1"/>
</dbReference>
<dbReference type="Proteomes" id="UP001140453">
    <property type="component" value="Unassembled WGS sequence"/>
</dbReference>
<evidence type="ECO:0000256" key="5">
    <source>
        <dbReference type="ARBA" id="ARBA00023239"/>
    </source>
</evidence>
<evidence type="ECO:0000256" key="2">
    <source>
        <dbReference type="ARBA" id="ARBA00012925"/>
    </source>
</evidence>
<comment type="catalytic activity">
    <reaction evidence="6">
        <text>hydrogencarbonate + H(+) = CO2 + H2O</text>
        <dbReference type="Rhea" id="RHEA:10748"/>
        <dbReference type="ChEBI" id="CHEBI:15377"/>
        <dbReference type="ChEBI" id="CHEBI:15378"/>
        <dbReference type="ChEBI" id="CHEBI:16526"/>
        <dbReference type="ChEBI" id="CHEBI:17544"/>
        <dbReference type="EC" id="4.2.1.1"/>
    </reaction>
</comment>
<gene>
    <name evidence="9" type="ORF">N0V93_010029</name>
</gene>
<dbReference type="GO" id="GO:0004089">
    <property type="term" value="F:carbonate dehydratase activity"/>
    <property type="evidence" value="ECO:0007669"/>
    <property type="project" value="UniProtKB-EC"/>
</dbReference>
<feature type="domain" description="Alpha-carbonic anhydrase" evidence="8">
    <location>
        <begin position="38"/>
        <end position="295"/>
    </location>
</feature>